<gene>
    <name evidence="2" type="ORF">TWF696_008694</name>
</gene>
<evidence type="ECO:0000313" key="2">
    <source>
        <dbReference type="EMBL" id="KAK6341624.1"/>
    </source>
</evidence>
<name>A0AAV9UKC6_9PEZI</name>
<feature type="region of interest" description="Disordered" evidence="1">
    <location>
        <begin position="1"/>
        <end position="71"/>
    </location>
</feature>
<reference evidence="2 3" key="1">
    <citation type="submission" date="2019-10" db="EMBL/GenBank/DDBJ databases">
        <authorList>
            <person name="Palmer J.M."/>
        </authorList>
    </citation>
    <scope>NUCLEOTIDE SEQUENCE [LARGE SCALE GENOMIC DNA]</scope>
    <source>
        <strain evidence="2 3">TWF696</strain>
    </source>
</reference>
<comment type="caution">
    <text evidence="2">The sequence shown here is derived from an EMBL/GenBank/DDBJ whole genome shotgun (WGS) entry which is preliminary data.</text>
</comment>
<accession>A0AAV9UKC6</accession>
<dbReference type="EMBL" id="JAVHNQ010000007">
    <property type="protein sequence ID" value="KAK6341624.1"/>
    <property type="molecule type" value="Genomic_DNA"/>
</dbReference>
<feature type="compositionally biased region" description="Low complexity" evidence="1">
    <location>
        <begin position="37"/>
        <end position="53"/>
    </location>
</feature>
<dbReference type="AlphaFoldDB" id="A0AAV9UKC6"/>
<feature type="compositionally biased region" description="Low complexity" evidence="1">
    <location>
        <begin position="1"/>
        <end position="17"/>
    </location>
</feature>
<organism evidence="2 3">
    <name type="scientific">Orbilia brochopaga</name>
    <dbReference type="NCBI Taxonomy" id="3140254"/>
    <lineage>
        <taxon>Eukaryota</taxon>
        <taxon>Fungi</taxon>
        <taxon>Dikarya</taxon>
        <taxon>Ascomycota</taxon>
        <taxon>Pezizomycotina</taxon>
        <taxon>Orbiliomycetes</taxon>
        <taxon>Orbiliales</taxon>
        <taxon>Orbiliaceae</taxon>
        <taxon>Orbilia</taxon>
    </lineage>
</organism>
<protein>
    <submittedName>
        <fullName evidence="2">Uncharacterized protein</fullName>
    </submittedName>
</protein>
<evidence type="ECO:0000256" key="1">
    <source>
        <dbReference type="SAM" id="MobiDB-lite"/>
    </source>
</evidence>
<sequence length="71" mass="7608">MPLQQTPPTSSCTSPTKSPRKATDQQLPPPAEEPVKSADGATATAESGSSSEDQPWSFRQTAYNPWGDRFA</sequence>
<evidence type="ECO:0000313" key="3">
    <source>
        <dbReference type="Proteomes" id="UP001375240"/>
    </source>
</evidence>
<dbReference type="Proteomes" id="UP001375240">
    <property type="component" value="Unassembled WGS sequence"/>
</dbReference>
<proteinExistence type="predicted"/>
<keyword evidence="3" id="KW-1185">Reference proteome</keyword>